<dbReference type="SUPFAM" id="SSF53335">
    <property type="entry name" value="S-adenosyl-L-methionine-dependent methyltransferases"/>
    <property type="match status" value="1"/>
</dbReference>
<organism evidence="2 3">
    <name type="scientific">Cyclospora cayetanensis</name>
    <dbReference type="NCBI Taxonomy" id="88456"/>
    <lineage>
        <taxon>Eukaryota</taxon>
        <taxon>Sar</taxon>
        <taxon>Alveolata</taxon>
        <taxon>Apicomplexa</taxon>
        <taxon>Conoidasida</taxon>
        <taxon>Coccidia</taxon>
        <taxon>Eucoccidiorida</taxon>
        <taxon>Eimeriorina</taxon>
        <taxon>Eimeriidae</taxon>
        <taxon>Cyclospora</taxon>
    </lineage>
</organism>
<evidence type="ECO:0000256" key="1">
    <source>
        <dbReference type="SAM" id="MobiDB-lite"/>
    </source>
</evidence>
<dbReference type="EMBL" id="JROU02000922">
    <property type="protein sequence ID" value="OEH77944.1"/>
    <property type="molecule type" value="Genomic_DNA"/>
</dbReference>
<accession>A0A1D3D3B8</accession>
<protein>
    <recommendedName>
        <fullName evidence="4">Methyltransferase domain-containing protein</fullName>
    </recommendedName>
</protein>
<dbReference type="Gene3D" id="3.40.50.150">
    <property type="entry name" value="Vaccinia Virus protein VP39"/>
    <property type="match status" value="1"/>
</dbReference>
<keyword evidence="3" id="KW-1185">Reference proteome</keyword>
<evidence type="ECO:0000313" key="2">
    <source>
        <dbReference type="EMBL" id="OEH77944.1"/>
    </source>
</evidence>
<evidence type="ECO:0008006" key="4">
    <source>
        <dbReference type="Google" id="ProtNLM"/>
    </source>
</evidence>
<dbReference type="VEuPathDB" id="ToxoDB:cyc_05532"/>
<reference evidence="2 3" key="1">
    <citation type="journal article" date="2016" name="BMC Genomics">
        <title>Comparative genomics reveals Cyclospora cayetanensis possesses coccidia-like metabolism and invasion components but unique surface antigens.</title>
        <authorList>
            <person name="Liu S."/>
            <person name="Wang L."/>
            <person name="Zheng H."/>
            <person name="Xu Z."/>
            <person name="Roellig D.M."/>
            <person name="Li N."/>
            <person name="Frace M.A."/>
            <person name="Tang K."/>
            <person name="Arrowood M.J."/>
            <person name="Moss D.M."/>
            <person name="Zhang L."/>
            <person name="Feng Y."/>
            <person name="Xiao L."/>
        </authorList>
    </citation>
    <scope>NUCLEOTIDE SEQUENCE [LARGE SCALE GENOMIC DNA]</scope>
    <source>
        <strain evidence="2 3">CHN_HEN01</strain>
    </source>
</reference>
<evidence type="ECO:0000313" key="3">
    <source>
        <dbReference type="Proteomes" id="UP000095192"/>
    </source>
</evidence>
<name>A0A1D3D3B8_9EIME</name>
<proteinExistence type="predicted"/>
<dbReference type="CDD" id="cd02440">
    <property type="entry name" value="AdoMet_MTases"/>
    <property type="match status" value="1"/>
</dbReference>
<dbReference type="Proteomes" id="UP000095192">
    <property type="component" value="Unassembled WGS sequence"/>
</dbReference>
<dbReference type="InParanoid" id="A0A1D3D3B8"/>
<sequence>MRFSTGLHAAYATSAFLIRGHPIGPGWLSSSAPRLGGGKATPSAREAAFRQAAAAAATTAAPPKGSRLPAGHGTNSSAVAPFACLFTNAAARGRPPAALAFGKPILASLLLLPSQEKLPSAGAAAATLNIPTAPSLATPAADESKRFYIRLHSSSGRCKSGGFCGSACSGTPTCALARRVHHQEELTGLNTCTQLGANTSTAASKATSTAASKAESKAASTTASKAESKGASTTASTAVSNALSKATSKAVSTTASKAALRAASTAVSRTASTTALKAASQAVSTTASKVALKAASKAVSRTASTTASLKAASKAVSTTAPEAASSKAALKALSTTASKAASGTSPPLAASEHSDDPTAVAAAAAEEQKLLAASAAADATRGSPRQLIAAEVPHAHHKAWCSSLSYAEKLKHLLDGRSVRRSLLQKEPPSTASICGQFAIPNHFAMLEDADRVSFYKEAILREGFSPEQSESQSEKKQQSDSLSGLHVLEVGCGPLALLSLLAVQQGAARVDALELNPGVYQFASTFVQQIGSEKPTGSAQLPEEQCYDLVLHEILGDFASQEGVADVIRDIQERSASIPRSIPFAARTFIGISELPSPCCIKYPVRSRIRVHACRVLAL</sequence>
<feature type="region of interest" description="Disordered" evidence="1">
    <location>
        <begin position="209"/>
        <end position="236"/>
    </location>
</feature>
<dbReference type="AlphaFoldDB" id="A0A1D3D3B8"/>
<feature type="region of interest" description="Disordered" evidence="1">
    <location>
        <begin position="340"/>
        <end position="360"/>
    </location>
</feature>
<comment type="caution">
    <text evidence="2">The sequence shown here is derived from an EMBL/GenBank/DDBJ whole genome shotgun (WGS) entry which is preliminary data.</text>
</comment>
<dbReference type="InterPro" id="IPR029063">
    <property type="entry name" value="SAM-dependent_MTases_sf"/>
</dbReference>
<gene>
    <name evidence="2" type="ORF">cyc_05532</name>
</gene>
<dbReference type="VEuPathDB" id="ToxoDB:LOC34621873"/>